<evidence type="ECO:0000313" key="3">
    <source>
        <dbReference type="Proteomes" id="UP000026915"/>
    </source>
</evidence>
<dbReference type="AlphaFoldDB" id="A0A061ECP5"/>
<dbReference type="Gramene" id="EOY02745">
    <property type="protein sequence ID" value="EOY02745"/>
    <property type="gene ID" value="TCM_017139"/>
</dbReference>
<organism evidence="2 3">
    <name type="scientific">Theobroma cacao</name>
    <name type="common">Cacao</name>
    <name type="synonym">Cocoa</name>
    <dbReference type="NCBI Taxonomy" id="3641"/>
    <lineage>
        <taxon>Eukaryota</taxon>
        <taxon>Viridiplantae</taxon>
        <taxon>Streptophyta</taxon>
        <taxon>Embryophyta</taxon>
        <taxon>Tracheophyta</taxon>
        <taxon>Spermatophyta</taxon>
        <taxon>Magnoliopsida</taxon>
        <taxon>eudicotyledons</taxon>
        <taxon>Gunneridae</taxon>
        <taxon>Pentapetalae</taxon>
        <taxon>rosids</taxon>
        <taxon>malvids</taxon>
        <taxon>Malvales</taxon>
        <taxon>Malvaceae</taxon>
        <taxon>Byttnerioideae</taxon>
        <taxon>Theobroma</taxon>
    </lineage>
</organism>
<keyword evidence="1" id="KW-0812">Transmembrane</keyword>
<proteinExistence type="predicted"/>
<dbReference type="Pfam" id="PF03140">
    <property type="entry name" value="DUF247"/>
    <property type="match status" value="1"/>
</dbReference>
<evidence type="ECO:0000256" key="1">
    <source>
        <dbReference type="SAM" id="Phobius"/>
    </source>
</evidence>
<keyword evidence="1" id="KW-1133">Transmembrane helix</keyword>
<dbReference type="PANTHER" id="PTHR31170">
    <property type="entry name" value="BNAC04G53230D PROTEIN"/>
    <property type="match status" value="1"/>
</dbReference>
<protein>
    <submittedName>
        <fullName evidence="2">Uncharacterized protein isoform 1</fullName>
    </submittedName>
</protein>
<dbReference type="InterPro" id="IPR004158">
    <property type="entry name" value="DUF247_pln"/>
</dbReference>
<keyword evidence="1" id="KW-0472">Membrane</keyword>
<sequence length="476" mass="55114">MLASLLSYSFSSYPPPIKTYLFANQDIKKKQLTIMGKSGRSDDKIVAIDVGPMLSSLKDELRNARLSMASSYCIFKTPSILFRHRENSFLPNCFSIGPVHHGKENLAVTEKIKLKYLKGLLCRVTTSPERKSEEAKEIEQEEILTNFTDTVKEIEKEASGYYAGDDYAAKLGDEFVKILVLDACFIIELFRKDAGEITQDQDDPIFSMSCMLQFLYHDLILLENQLPWFVLETLFEKTKLPSETKSLIELALLFFANMFSSHRPPIKPDLFASKKIKHILDLLRLSLVLPSEEIKINPRSGWQPIHTVTRLKEAGLKFVKVTPDSILDIKFRDGSLEIPSLLIQETTETILRNLIAYEQCLPHCPPIFTCYAKVLDNLIDTTNDMEILCKSEIFDNWLSPEDATQFFNRLYNDTYVKEFYYSKLCDELDGYCKRWWPTWRAYYVHNYFSKPWAIAAQIYAVIMFVLTLWQTYIKKD</sequence>
<evidence type="ECO:0000313" key="2">
    <source>
        <dbReference type="EMBL" id="EOY02745.1"/>
    </source>
</evidence>
<accession>A0A061ECP5</accession>
<dbReference type="InParanoid" id="A0A061ECP5"/>
<dbReference type="STRING" id="3641.A0A061ECP5"/>
<dbReference type="OMA" id="KHILANW"/>
<keyword evidence="3" id="KW-1185">Reference proteome</keyword>
<reference evidence="2 3" key="1">
    <citation type="journal article" date="2013" name="Genome Biol.">
        <title>The genome sequence of the most widely cultivated cacao type and its use to identify candidate genes regulating pod color.</title>
        <authorList>
            <person name="Motamayor J.C."/>
            <person name="Mockaitis K."/>
            <person name="Schmutz J."/>
            <person name="Haiminen N."/>
            <person name="Iii D.L."/>
            <person name="Cornejo O."/>
            <person name="Findley S.D."/>
            <person name="Zheng P."/>
            <person name="Utro F."/>
            <person name="Royaert S."/>
            <person name="Saski C."/>
            <person name="Jenkins J."/>
            <person name="Podicheti R."/>
            <person name="Zhao M."/>
            <person name="Scheffler B.E."/>
            <person name="Stack J.C."/>
            <person name="Feltus F.A."/>
            <person name="Mustiga G.M."/>
            <person name="Amores F."/>
            <person name="Phillips W."/>
            <person name="Marelli J.P."/>
            <person name="May G.D."/>
            <person name="Shapiro H."/>
            <person name="Ma J."/>
            <person name="Bustamante C.D."/>
            <person name="Schnell R.J."/>
            <person name="Main D."/>
            <person name="Gilbert D."/>
            <person name="Parida L."/>
            <person name="Kuhn D.N."/>
        </authorList>
    </citation>
    <scope>NUCLEOTIDE SEQUENCE [LARGE SCALE GENOMIC DNA]</scope>
    <source>
        <strain evidence="3">cv. Matina 1-6</strain>
    </source>
</reference>
<dbReference type="Proteomes" id="UP000026915">
    <property type="component" value="Chromosome 4"/>
</dbReference>
<name>A0A061ECP5_THECC</name>
<dbReference type="eggNOG" id="ENOG502QV2F">
    <property type="taxonomic scope" value="Eukaryota"/>
</dbReference>
<feature type="transmembrane region" description="Helical" evidence="1">
    <location>
        <begin position="452"/>
        <end position="473"/>
    </location>
</feature>
<gene>
    <name evidence="2" type="ORF">TCM_017139</name>
</gene>
<dbReference type="PANTHER" id="PTHR31170:SF17">
    <property type="match status" value="1"/>
</dbReference>
<dbReference type="EMBL" id="CM001882">
    <property type="protein sequence ID" value="EOY02745.1"/>
    <property type="molecule type" value="Genomic_DNA"/>
</dbReference>